<gene>
    <name evidence="1" type="ORF">UR61_C0063G0003</name>
</gene>
<name>A0A0G0DL19_9BACT</name>
<dbReference type="AlphaFoldDB" id="A0A0G0DL19"/>
<evidence type="ECO:0000313" key="1">
    <source>
        <dbReference type="EMBL" id="KKP63810.1"/>
    </source>
</evidence>
<organism evidence="1 2">
    <name type="scientific">candidate division WS6 bacterium GW2011_GWE1_34_7</name>
    <dbReference type="NCBI Taxonomy" id="1619093"/>
    <lineage>
        <taxon>Bacteria</taxon>
        <taxon>Candidatus Dojkabacteria</taxon>
    </lineage>
</organism>
<protein>
    <submittedName>
        <fullName evidence="1">Uncharacterized protein</fullName>
    </submittedName>
</protein>
<comment type="caution">
    <text evidence="1">The sequence shown here is derived from an EMBL/GenBank/DDBJ whole genome shotgun (WGS) entry which is preliminary data.</text>
</comment>
<sequence>MLSIEDCRRYLGNTSLHLCDSDICGLREVFYASAAVFINNLRRTIKPVTKVFIEIDDDFYIPEELKISGAVSIKTISNNYLIREYDL</sequence>
<reference evidence="1 2" key="1">
    <citation type="journal article" date="2015" name="Nature">
        <title>rRNA introns, odd ribosomes, and small enigmatic genomes across a large radiation of phyla.</title>
        <authorList>
            <person name="Brown C.T."/>
            <person name="Hug L.A."/>
            <person name="Thomas B.C."/>
            <person name="Sharon I."/>
            <person name="Castelle C.J."/>
            <person name="Singh A."/>
            <person name="Wilkins M.J."/>
            <person name="Williams K.H."/>
            <person name="Banfield J.F."/>
        </authorList>
    </citation>
    <scope>NUCLEOTIDE SEQUENCE [LARGE SCALE GENOMIC DNA]</scope>
</reference>
<accession>A0A0G0DL19</accession>
<dbReference type="EMBL" id="LBPV01000063">
    <property type="protein sequence ID" value="KKP63810.1"/>
    <property type="molecule type" value="Genomic_DNA"/>
</dbReference>
<proteinExistence type="predicted"/>
<evidence type="ECO:0000313" key="2">
    <source>
        <dbReference type="Proteomes" id="UP000033866"/>
    </source>
</evidence>
<dbReference type="Proteomes" id="UP000033866">
    <property type="component" value="Unassembled WGS sequence"/>
</dbReference>